<keyword evidence="6 7" id="KW-0472">Membrane</keyword>
<keyword evidence="4 7" id="KW-0812">Transmembrane</keyword>
<evidence type="ECO:0000256" key="1">
    <source>
        <dbReference type="ARBA" id="ARBA00004651"/>
    </source>
</evidence>
<dbReference type="FunCoup" id="A0A4R6QJY1">
    <property type="interactions" value="268"/>
</dbReference>
<evidence type="ECO:0000256" key="4">
    <source>
        <dbReference type="ARBA" id="ARBA00022692"/>
    </source>
</evidence>
<evidence type="ECO:0000256" key="3">
    <source>
        <dbReference type="ARBA" id="ARBA00022475"/>
    </source>
</evidence>
<protein>
    <submittedName>
        <fullName evidence="9">Peptide/nickel transport system permease protein</fullName>
    </submittedName>
</protein>
<evidence type="ECO:0000313" key="10">
    <source>
        <dbReference type="Proteomes" id="UP000295361"/>
    </source>
</evidence>
<dbReference type="InterPro" id="IPR025966">
    <property type="entry name" value="OppC_N"/>
</dbReference>
<gene>
    <name evidence="9" type="ORF">DES47_104162</name>
</gene>
<comment type="similarity">
    <text evidence="7">Belongs to the binding-protein-dependent transport system permease family.</text>
</comment>
<evidence type="ECO:0000256" key="6">
    <source>
        <dbReference type="ARBA" id="ARBA00023136"/>
    </source>
</evidence>
<feature type="transmembrane region" description="Helical" evidence="7">
    <location>
        <begin position="222"/>
        <end position="251"/>
    </location>
</feature>
<feature type="transmembrane region" description="Helical" evidence="7">
    <location>
        <begin position="34"/>
        <end position="55"/>
    </location>
</feature>
<dbReference type="CDD" id="cd06261">
    <property type="entry name" value="TM_PBP2"/>
    <property type="match status" value="1"/>
</dbReference>
<name>A0A4R6QJY1_9BURK</name>
<dbReference type="PROSITE" id="PS50928">
    <property type="entry name" value="ABC_TM1"/>
    <property type="match status" value="1"/>
</dbReference>
<reference evidence="9 10" key="1">
    <citation type="submission" date="2019-03" db="EMBL/GenBank/DDBJ databases">
        <title>Genomic Encyclopedia of Type Strains, Phase IV (KMG-IV): sequencing the most valuable type-strain genomes for metagenomic binning, comparative biology and taxonomic classification.</title>
        <authorList>
            <person name="Goeker M."/>
        </authorList>
    </citation>
    <scope>NUCLEOTIDE SEQUENCE [LARGE SCALE GENOMIC DNA]</scope>
    <source>
        <strain evidence="9 10">DSM 16998</strain>
    </source>
</reference>
<proteinExistence type="inferred from homology"/>
<dbReference type="InterPro" id="IPR050366">
    <property type="entry name" value="BP-dependent_transpt_permease"/>
</dbReference>
<dbReference type="RefSeq" id="WP_133701743.1">
    <property type="nucleotide sequence ID" value="NZ_SNXS01000004.1"/>
</dbReference>
<dbReference type="Pfam" id="PF00528">
    <property type="entry name" value="BPD_transp_1"/>
    <property type="match status" value="1"/>
</dbReference>
<dbReference type="EMBL" id="SNXS01000004">
    <property type="protein sequence ID" value="TDP63880.1"/>
    <property type="molecule type" value="Genomic_DNA"/>
</dbReference>
<dbReference type="GO" id="GO:0055085">
    <property type="term" value="P:transmembrane transport"/>
    <property type="evidence" value="ECO:0007669"/>
    <property type="project" value="InterPro"/>
</dbReference>
<dbReference type="Pfam" id="PF12911">
    <property type="entry name" value="OppC_N"/>
    <property type="match status" value="1"/>
</dbReference>
<dbReference type="PANTHER" id="PTHR43386">
    <property type="entry name" value="OLIGOPEPTIDE TRANSPORT SYSTEM PERMEASE PROTEIN APPC"/>
    <property type="match status" value="1"/>
</dbReference>
<evidence type="ECO:0000256" key="2">
    <source>
        <dbReference type="ARBA" id="ARBA00022448"/>
    </source>
</evidence>
<evidence type="ECO:0000313" key="9">
    <source>
        <dbReference type="EMBL" id="TDP63880.1"/>
    </source>
</evidence>
<feature type="domain" description="ABC transmembrane type-1" evidence="8">
    <location>
        <begin position="94"/>
        <end position="294"/>
    </location>
</feature>
<dbReference type="AlphaFoldDB" id="A0A4R6QJY1"/>
<keyword evidence="3" id="KW-1003">Cell membrane</keyword>
<dbReference type="InterPro" id="IPR035906">
    <property type="entry name" value="MetI-like_sf"/>
</dbReference>
<dbReference type="SUPFAM" id="SSF161098">
    <property type="entry name" value="MetI-like"/>
    <property type="match status" value="1"/>
</dbReference>
<accession>A0A4R6QJY1</accession>
<feature type="transmembrane region" description="Helical" evidence="7">
    <location>
        <begin position="165"/>
        <end position="187"/>
    </location>
</feature>
<organism evidence="9 10">
    <name type="scientific">Roseateles toxinivorans</name>
    <dbReference type="NCBI Taxonomy" id="270368"/>
    <lineage>
        <taxon>Bacteria</taxon>
        <taxon>Pseudomonadati</taxon>
        <taxon>Pseudomonadota</taxon>
        <taxon>Betaproteobacteria</taxon>
        <taxon>Burkholderiales</taxon>
        <taxon>Sphaerotilaceae</taxon>
        <taxon>Roseateles</taxon>
    </lineage>
</organism>
<dbReference type="GO" id="GO:0005886">
    <property type="term" value="C:plasma membrane"/>
    <property type="evidence" value="ECO:0007669"/>
    <property type="project" value="UniProtKB-SubCell"/>
</dbReference>
<comment type="caution">
    <text evidence="9">The sequence shown here is derived from an EMBL/GenBank/DDBJ whole genome shotgun (WGS) entry which is preliminary data.</text>
</comment>
<sequence length="307" mass="32977">MAGSIPASATASAAAQHVSPWGEAWRRFKRHRMAMLSLVILALMVAAVLLGPMVWKLAINDIDFTARLKGPSLAHPLGTDDLGQDLLARLLYGGRISLAVGLAAMLMAVVVGVLIGAIAGISRGSVDAGLMWLTDLFLSLPQLPLLLLIIYLFRDGLKDTFGPEVGVFILIVVVIGGFRWMPVARLVRAQFFSLREKEFVEAARALGASTPRQVTRHILPNALGPVIVAGTIDVAAAIIAESTLSFLGLGFPPDIPTWGRILFDAKDYLDIAPHWAMFPGLAIFLAVLTINFIGDGLRDALDPRKVM</sequence>
<dbReference type="Proteomes" id="UP000295361">
    <property type="component" value="Unassembled WGS sequence"/>
</dbReference>
<dbReference type="Gene3D" id="1.10.3720.10">
    <property type="entry name" value="MetI-like"/>
    <property type="match status" value="1"/>
</dbReference>
<feature type="transmembrane region" description="Helical" evidence="7">
    <location>
        <begin position="271"/>
        <end position="294"/>
    </location>
</feature>
<dbReference type="OrthoDB" id="9783218at2"/>
<keyword evidence="2 7" id="KW-0813">Transport</keyword>
<keyword evidence="5 7" id="KW-1133">Transmembrane helix</keyword>
<evidence type="ECO:0000256" key="7">
    <source>
        <dbReference type="RuleBase" id="RU363032"/>
    </source>
</evidence>
<keyword evidence="10" id="KW-1185">Reference proteome</keyword>
<evidence type="ECO:0000256" key="5">
    <source>
        <dbReference type="ARBA" id="ARBA00022989"/>
    </source>
</evidence>
<dbReference type="InParanoid" id="A0A4R6QJY1"/>
<feature type="transmembrane region" description="Helical" evidence="7">
    <location>
        <begin position="130"/>
        <end position="153"/>
    </location>
</feature>
<comment type="subcellular location">
    <subcellularLocation>
        <location evidence="1 7">Cell membrane</location>
        <topology evidence="1 7">Multi-pass membrane protein</topology>
    </subcellularLocation>
</comment>
<dbReference type="PANTHER" id="PTHR43386:SF23">
    <property type="entry name" value="ABC TRANSPORTER"/>
    <property type="match status" value="1"/>
</dbReference>
<dbReference type="InterPro" id="IPR000515">
    <property type="entry name" value="MetI-like"/>
</dbReference>
<evidence type="ECO:0000259" key="8">
    <source>
        <dbReference type="PROSITE" id="PS50928"/>
    </source>
</evidence>
<feature type="transmembrane region" description="Helical" evidence="7">
    <location>
        <begin position="96"/>
        <end position="118"/>
    </location>
</feature>